<reference evidence="4" key="1">
    <citation type="submission" date="2021-01" db="EMBL/GenBank/DDBJ databases">
        <authorList>
            <person name="Corre E."/>
            <person name="Pelletier E."/>
            <person name="Niang G."/>
            <person name="Scheremetjew M."/>
            <person name="Finn R."/>
            <person name="Kale V."/>
            <person name="Holt S."/>
            <person name="Cochrane G."/>
            <person name="Meng A."/>
            <person name="Brown T."/>
            <person name="Cohen L."/>
        </authorList>
    </citation>
    <scope>NUCLEOTIDE SEQUENCE</scope>
    <source>
        <strain evidence="4">RCC927</strain>
    </source>
</reference>
<organism evidence="4">
    <name type="scientific">Prasinoderma singulare</name>
    <dbReference type="NCBI Taxonomy" id="676789"/>
    <lineage>
        <taxon>Eukaryota</taxon>
        <taxon>Viridiplantae</taxon>
        <taxon>Prasinodermophyta</taxon>
        <taxon>Prasinodermophyceae</taxon>
        <taxon>Prasinodermales</taxon>
        <taxon>Prasinodermaceae</taxon>
        <taxon>Prasinoderma</taxon>
    </lineage>
</organism>
<dbReference type="Pfam" id="PF03109">
    <property type="entry name" value="ABC1"/>
    <property type="match status" value="2"/>
</dbReference>
<dbReference type="InterPro" id="IPR011009">
    <property type="entry name" value="Kinase-like_dom_sf"/>
</dbReference>
<feature type="compositionally biased region" description="Low complexity" evidence="1">
    <location>
        <begin position="57"/>
        <end position="69"/>
    </location>
</feature>
<feature type="region of interest" description="Disordered" evidence="1">
    <location>
        <begin position="821"/>
        <end position="908"/>
    </location>
</feature>
<dbReference type="EMBL" id="HBHY01022261">
    <property type="protein sequence ID" value="CAE0153554.1"/>
    <property type="molecule type" value="Transcribed_RNA"/>
</dbReference>
<evidence type="ECO:0000259" key="3">
    <source>
        <dbReference type="Pfam" id="PF03109"/>
    </source>
</evidence>
<sequence length="908" mass="96381">MSERAGKAPALAYVDKASTALHPHGRKFLAVLLAVSILINLLFSVQLYGVTRFAGPHAHPHAPQAAQLQVTSRARGGGGGGGESALVADAALVAAADGAALTLHTGGDDEGTSPEAQDSARGGGTRGGGKGSRSGKWPRRAANIGARGDSGGRSGSTAVAGSGRAQGALIGLQRALWPVESALAGGLMLRRGAAWLWTALVSMALGVLQNMVLCAPAVPVVLLGGLHQLRALSLDRALAVVALFVAALLGLAIAWVSHMPYAGRYLLFYLFAIFGVGGAVVLRERRLRRYARFLWWVVPIYVHYRAAQHYARSWELDEDERKELYEELHRTYAPRAYAAIVDLRGWFVKVGQIVSTFNLLMPKPYCRAFEPLQDGLPPRGRAAVRKMVTSALGEPPEVLFSEFDYEPLGAASIGQAHRARLLSGREVVVKVQYPDAQELFELDFECCIMFCRVARPDYADTLVDMKNSVSGELDFRTEAANLARCAANLTRMPREPGAPRVAIPRPVPGLASEHVLVMDYFRGVKLIDGVKDHLRAIAARMNMTLEQLVEKGKDAMVGGEGLGGDGAGGGAMGALGSRLGASASLALLLGLNRMYARTTNIFVNTGIALYNVATGAKAQYRQDLPAIDPSALFETLVAVHGRQVLLDGLFNADPHPGNVLLMQGGAIGLIDYGQVKELSLAQRLGLCRLVLAADAGDTGAIMAEAAALGLRTLRQTPDVIVKHVLLRLDQGNDAVKGCNPAALEKADPLEACPEELNWVSRLSVILWGTGLVLGMRADLPRRWAPLAREALRAAEEMEDLTRRRSERSAMQGEPLATPAARLAAEVAAAQEQPQAATPLRPLRQPSAEMSGLLAGGGNWSSAEDLQAAAAGAPPQESHSDSSGYASAEDYPLAAAGGSRRGSLPRRDG</sequence>
<proteinExistence type="predicted"/>
<feature type="compositionally biased region" description="Low complexity" evidence="1">
    <location>
        <begin position="821"/>
        <end position="839"/>
    </location>
</feature>
<dbReference type="InterPro" id="IPR004147">
    <property type="entry name" value="ABC1_dom"/>
</dbReference>
<feature type="region of interest" description="Disordered" evidence="1">
    <location>
        <begin position="796"/>
        <end position="815"/>
    </location>
</feature>
<keyword evidence="2" id="KW-1133">Transmembrane helix</keyword>
<dbReference type="CDD" id="cd05121">
    <property type="entry name" value="ABC1_ADCK3-like"/>
    <property type="match status" value="1"/>
</dbReference>
<feature type="compositionally biased region" description="Gly residues" evidence="1">
    <location>
        <begin position="121"/>
        <end position="132"/>
    </location>
</feature>
<dbReference type="AlphaFoldDB" id="A0A7S3C5C7"/>
<feature type="transmembrane region" description="Helical" evidence="2">
    <location>
        <begin position="195"/>
        <end position="225"/>
    </location>
</feature>
<evidence type="ECO:0000256" key="2">
    <source>
        <dbReference type="SAM" id="Phobius"/>
    </source>
</evidence>
<dbReference type="PANTHER" id="PTHR43173:SF34">
    <property type="entry name" value="ABC1 ATYPICAL KINASE-LIKE DOMAIN-CONTAINING PROTEIN"/>
    <property type="match status" value="1"/>
</dbReference>
<feature type="domain" description="ABC1 atypical kinase-like" evidence="3">
    <location>
        <begin position="372"/>
        <end position="531"/>
    </location>
</feature>
<keyword evidence="2" id="KW-0812">Transmembrane</keyword>
<feature type="transmembrane region" description="Helical" evidence="2">
    <location>
        <begin position="237"/>
        <end position="256"/>
    </location>
</feature>
<feature type="transmembrane region" description="Helical" evidence="2">
    <location>
        <begin position="28"/>
        <end position="48"/>
    </location>
</feature>
<name>A0A7S3C5C7_9VIRI</name>
<feature type="region of interest" description="Disordered" evidence="1">
    <location>
        <begin position="57"/>
        <end position="81"/>
    </location>
</feature>
<feature type="domain" description="ABC1 atypical kinase-like" evidence="3">
    <location>
        <begin position="615"/>
        <end position="702"/>
    </location>
</feature>
<dbReference type="InterPro" id="IPR051130">
    <property type="entry name" value="Mito_struct-func_regulator"/>
</dbReference>
<feature type="region of interest" description="Disordered" evidence="1">
    <location>
        <begin position="103"/>
        <end position="160"/>
    </location>
</feature>
<keyword evidence="2" id="KW-0472">Membrane</keyword>
<accession>A0A7S3C5C7</accession>
<feature type="compositionally biased region" description="Basic and acidic residues" evidence="1">
    <location>
        <begin position="796"/>
        <end position="807"/>
    </location>
</feature>
<dbReference type="PANTHER" id="PTHR43173">
    <property type="entry name" value="ABC1 FAMILY PROTEIN"/>
    <property type="match status" value="1"/>
</dbReference>
<evidence type="ECO:0000313" key="4">
    <source>
        <dbReference type="EMBL" id="CAE0153554.1"/>
    </source>
</evidence>
<protein>
    <recommendedName>
        <fullName evidence="3">ABC1 atypical kinase-like domain-containing protein</fullName>
    </recommendedName>
</protein>
<dbReference type="SUPFAM" id="SSF56112">
    <property type="entry name" value="Protein kinase-like (PK-like)"/>
    <property type="match status" value="1"/>
</dbReference>
<evidence type="ECO:0000256" key="1">
    <source>
        <dbReference type="SAM" id="MobiDB-lite"/>
    </source>
</evidence>
<feature type="transmembrane region" description="Helical" evidence="2">
    <location>
        <begin position="262"/>
        <end position="282"/>
    </location>
</feature>
<gene>
    <name evidence="4" type="ORF">PSIN1315_LOCUS14251</name>
</gene>